<dbReference type="SUPFAM" id="SSF48371">
    <property type="entry name" value="ARM repeat"/>
    <property type="match status" value="1"/>
</dbReference>
<keyword evidence="3" id="KW-1185">Reference proteome</keyword>
<dbReference type="InterPro" id="IPR016024">
    <property type="entry name" value="ARM-type_fold"/>
</dbReference>
<accession>A0AAE4AQD9</accession>
<evidence type="ECO:0000313" key="3">
    <source>
        <dbReference type="Proteomes" id="UP001238163"/>
    </source>
</evidence>
<dbReference type="Proteomes" id="UP001238163">
    <property type="component" value="Unassembled WGS sequence"/>
</dbReference>
<organism evidence="2 3">
    <name type="scientific">Oligosphaera ethanolica</name>
    <dbReference type="NCBI Taxonomy" id="760260"/>
    <lineage>
        <taxon>Bacteria</taxon>
        <taxon>Pseudomonadati</taxon>
        <taxon>Lentisphaerota</taxon>
        <taxon>Oligosphaeria</taxon>
        <taxon>Oligosphaerales</taxon>
        <taxon>Oligosphaeraceae</taxon>
        <taxon>Oligosphaera</taxon>
    </lineage>
</organism>
<dbReference type="Gene3D" id="1.25.10.10">
    <property type="entry name" value="Leucine-rich Repeat Variant"/>
    <property type="match status" value="2"/>
</dbReference>
<dbReference type="InterPro" id="IPR011989">
    <property type="entry name" value="ARM-like"/>
</dbReference>
<feature type="compositionally biased region" description="Low complexity" evidence="1">
    <location>
        <begin position="471"/>
        <end position="484"/>
    </location>
</feature>
<protein>
    <recommendedName>
        <fullName evidence="4">Leucine rich repeat variant</fullName>
    </recommendedName>
</protein>
<gene>
    <name evidence="2" type="ORF">J3R75_002459</name>
</gene>
<comment type="caution">
    <text evidence="2">The sequence shown here is derived from an EMBL/GenBank/DDBJ whole genome shotgun (WGS) entry which is preliminary data.</text>
</comment>
<dbReference type="EMBL" id="JAUSVL010000001">
    <property type="protein sequence ID" value="MDQ0290352.1"/>
    <property type="molecule type" value="Genomic_DNA"/>
</dbReference>
<reference evidence="2" key="1">
    <citation type="submission" date="2023-07" db="EMBL/GenBank/DDBJ databases">
        <title>Genomic Encyclopedia of Type Strains, Phase IV (KMG-IV): sequencing the most valuable type-strain genomes for metagenomic binning, comparative biology and taxonomic classification.</title>
        <authorList>
            <person name="Goeker M."/>
        </authorList>
    </citation>
    <scope>NUCLEOTIDE SEQUENCE</scope>
    <source>
        <strain evidence="2">DSM 24202</strain>
    </source>
</reference>
<dbReference type="AlphaFoldDB" id="A0AAE4AQD9"/>
<evidence type="ECO:0000256" key="1">
    <source>
        <dbReference type="SAM" id="MobiDB-lite"/>
    </source>
</evidence>
<evidence type="ECO:0000313" key="2">
    <source>
        <dbReference type="EMBL" id="MDQ0290352.1"/>
    </source>
</evidence>
<evidence type="ECO:0008006" key="4">
    <source>
        <dbReference type="Google" id="ProtNLM"/>
    </source>
</evidence>
<dbReference type="RefSeq" id="WP_307261824.1">
    <property type="nucleotide sequence ID" value="NZ_JAUSVL010000001.1"/>
</dbReference>
<name>A0AAE4AQD9_9BACT</name>
<sequence>MDEPINKATLLAQILADPTAALKAFRPGTIPVQLIRELASDHATYDVQRFLAGYLDTPSRVLEELFAKTSSIEVLAALAENQRTPKTILQQLARHERSEVRCAVATGKAISPQTALILSEDPDANVRATLAENSAITPRVQTILSDDPVPFVRASLLKSPRLDNEIYKALCDDRDVTVQAKALLAPRISADIQLQWADTDELFPQLVLLARKQLPDPVLESLCLSTHPEVQLQAIPRKNLSADEMLGFARHQDIAVRSLVCRQEELPAIVQQILANDPEHAVRMQLARHPRLSHDAALKLISYGNPEIILALLQNPASPPAAIAVLAETHDQLALKLLAARPNLNDELIAIILQYADDDTLYHLAFRGIPCHGMSALIAKRLADHPLPTLRALAAQSRQLPVAIIAKLSQDTASAVRLAIARHPDAPEAILQHLVLDNDDEVQDAAYDALQQRADAARQRVMARHLSTPEDSAPAANDDATAPASAGGILKRLIRKVTGDG</sequence>
<feature type="region of interest" description="Disordered" evidence="1">
    <location>
        <begin position="463"/>
        <end position="484"/>
    </location>
</feature>
<proteinExistence type="predicted"/>